<dbReference type="PANTHER" id="PTHR34580:SF1">
    <property type="entry name" value="PROTEIN PAFC"/>
    <property type="match status" value="1"/>
</dbReference>
<accession>A0A5B8XVK7</accession>
<keyword evidence="3" id="KW-1185">Reference proteome</keyword>
<dbReference type="OrthoDB" id="9787242at2"/>
<dbReference type="Proteomes" id="UP000321595">
    <property type="component" value="Chromosome"/>
</dbReference>
<name>A0A5B8XVK7_9DELT</name>
<evidence type="ECO:0000259" key="1">
    <source>
        <dbReference type="Pfam" id="PF13280"/>
    </source>
</evidence>
<evidence type="ECO:0000313" key="3">
    <source>
        <dbReference type="Proteomes" id="UP000321595"/>
    </source>
</evidence>
<proteinExistence type="predicted"/>
<dbReference type="PANTHER" id="PTHR34580">
    <property type="match status" value="1"/>
</dbReference>
<reference evidence="2 3" key="1">
    <citation type="submission" date="2019-08" db="EMBL/GenBank/DDBJ databases">
        <authorList>
            <person name="Liang Q."/>
        </authorList>
    </citation>
    <scope>NUCLEOTIDE SEQUENCE [LARGE SCALE GENOMIC DNA]</scope>
    <source>
        <strain evidence="2 3">V1718</strain>
    </source>
</reference>
<organism evidence="2 3">
    <name type="scientific">Microvenator marinus</name>
    <dbReference type="NCBI Taxonomy" id="2600177"/>
    <lineage>
        <taxon>Bacteria</taxon>
        <taxon>Deltaproteobacteria</taxon>
        <taxon>Bradymonadales</taxon>
        <taxon>Microvenatoraceae</taxon>
        <taxon>Microvenator</taxon>
    </lineage>
</organism>
<evidence type="ECO:0000313" key="2">
    <source>
        <dbReference type="EMBL" id="QED27489.1"/>
    </source>
</evidence>
<feature type="domain" description="WYL" evidence="1">
    <location>
        <begin position="132"/>
        <end position="193"/>
    </location>
</feature>
<dbReference type="Pfam" id="PF13280">
    <property type="entry name" value="WYL"/>
    <property type="match status" value="1"/>
</dbReference>
<gene>
    <name evidence="2" type="ORF">FRD01_09600</name>
</gene>
<dbReference type="EMBL" id="CP042467">
    <property type="protein sequence ID" value="QED27489.1"/>
    <property type="molecule type" value="Genomic_DNA"/>
</dbReference>
<sequence>MNKLDRVSIPTIRGRILERLQRANPREPEDLAFGESIGEVTLKTPSERAVVALACLVLENLREAGGSNAPERTLETILKKTLATLGPKEVMDIEIEAYEMMLWIGAAIDPEWRVEEGVDVENLDPRSGPPDLIRFAIATGQDLELDYYSANRGELTHRRITPLSFEAETYLHAYCHMRRDERIFRVSRIADLKPVGGWSKIKKVKPAKDKEPEDSGQMSFF</sequence>
<dbReference type="PROSITE" id="PS52050">
    <property type="entry name" value="WYL"/>
    <property type="match status" value="1"/>
</dbReference>
<dbReference type="InterPro" id="IPR051534">
    <property type="entry name" value="CBASS_pafABC_assoc_protein"/>
</dbReference>
<dbReference type="RefSeq" id="WP_146959174.1">
    <property type="nucleotide sequence ID" value="NZ_CP042467.1"/>
</dbReference>
<dbReference type="KEGG" id="bbae:FRD01_09600"/>
<dbReference type="AlphaFoldDB" id="A0A5B8XVK7"/>
<protein>
    <submittedName>
        <fullName evidence="2">WYL domain-containing protein</fullName>
    </submittedName>
</protein>
<dbReference type="InterPro" id="IPR026881">
    <property type="entry name" value="WYL_dom"/>
</dbReference>